<dbReference type="PANTHER" id="PTHR22753">
    <property type="entry name" value="TRANSMEMBRANE PROTEIN 68"/>
    <property type="match status" value="1"/>
</dbReference>
<protein>
    <recommendedName>
        <fullName evidence="4">Acyltransferase</fullName>
    </recommendedName>
</protein>
<sequence>MRMPSSGGPGAPSAPCSAPAALRTFHLPNTSGGDGDELGHAMMMEDMFSISDIIEEEGFYTRRRTTTAVAKRPPKGTLSDPMEVPTSVEARKATEGGLDFLQRLTSPVFFSTREADGQVVTGLSELPETRPVLFVGNHQTYATDLGPLIAGVLEEKGMLIRGLAHPMAFQGFRASEDSTDEAEGRSGQAQQPGQGPGSAGLLSAYGAVPVSARNMYNLLNNGEAVLLYPGGVREAYKRKGEEYKLIWPDKPEVIRMAARFGATIVPLSAVGIDDNVDIIADAEDLLSLPVLGDYIRDRTSGIPTARNTDATPEIDETFIAPIPAPQTPGRYYFLFGTPIRTDPSMVKDGELAEDLYKKLKSGVEEGIEYLCTKRDEDPYSDFFKRLVYEASWGGTKQAPTFKP</sequence>
<feature type="region of interest" description="Disordered" evidence="1">
    <location>
        <begin position="174"/>
        <end position="198"/>
    </location>
</feature>
<evidence type="ECO:0008006" key="4">
    <source>
        <dbReference type="Google" id="ProtNLM"/>
    </source>
</evidence>
<evidence type="ECO:0000256" key="1">
    <source>
        <dbReference type="SAM" id="MobiDB-lite"/>
    </source>
</evidence>
<evidence type="ECO:0000313" key="3">
    <source>
        <dbReference type="Proteomes" id="UP001190700"/>
    </source>
</evidence>
<feature type="compositionally biased region" description="Low complexity" evidence="1">
    <location>
        <begin position="186"/>
        <end position="198"/>
    </location>
</feature>
<dbReference type="GO" id="GO:0016020">
    <property type="term" value="C:membrane"/>
    <property type="evidence" value="ECO:0007669"/>
    <property type="project" value="TreeGrafter"/>
</dbReference>
<proteinExistence type="predicted"/>
<dbReference type="AlphaFoldDB" id="A0AAE0BNZ9"/>
<organism evidence="2 3">
    <name type="scientific">Cymbomonas tetramitiformis</name>
    <dbReference type="NCBI Taxonomy" id="36881"/>
    <lineage>
        <taxon>Eukaryota</taxon>
        <taxon>Viridiplantae</taxon>
        <taxon>Chlorophyta</taxon>
        <taxon>Pyramimonadophyceae</taxon>
        <taxon>Pyramimonadales</taxon>
        <taxon>Pyramimonadaceae</taxon>
        <taxon>Cymbomonas</taxon>
    </lineage>
</organism>
<accession>A0AAE0BNZ9</accession>
<gene>
    <name evidence="2" type="ORF">CYMTET_50824</name>
</gene>
<dbReference type="CDD" id="cd07987">
    <property type="entry name" value="LPLAT_MGAT-like"/>
    <property type="match status" value="1"/>
</dbReference>
<reference evidence="2 3" key="1">
    <citation type="journal article" date="2015" name="Genome Biol. Evol.">
        <title>Comparative Genomics of a Bacterivorous Green Alga Reveals Evolutionary Causalities and Consequences of Phago-Mixotrophic Mode of Nutrition.</title>
        <authorList>
            <person name="Burns J.A."/>
            <person name="Paasch A."/>
            <person name="Narechania A."/>
            <person name="Kim E."/>
        </authorList>
    </citation>
    <scope>NUCLEOTIDE SEQUENCE [LARGE SCALE GENOMIC DNA]</scope>
    <source>
        <strain evidence="2 3">PLY_AMNH</strain>
    </source>
</reference>
<comment type="caution">
    <text evidence="2">The sequence shown here is derived from an EMBL/GenBank/DDBJ whole genome shotgun (WGS) entry which is preliminary data.</text>
</comment>
<evidence type="ECO:0000313" key="2">
    <source>
        <dbReference type="EMBL" id="KAK3239240.1"/>
    </source>
</evidence>
<dbReference type="Proteomes" id="UP001190700">
    <property type="component" value="Unassembled WGS sequence"/>
</dbReference>
<dbReference type="EMBL" id="LGRX02033987">
    <property type="protein sequence ID" value="KAK3239240.1"/>
    <property type="molecule type" value="Genomic_DNA"/>
</dbReference>
<dbReference type="SUPFAM" id="SSF69593">
    <property type="entry name" value="Glycerol-3-phosphate (1)-acyltransferase"/>
    <property type="match status" value="1"/>
</dbReference>
<name>A0AAE0BNZ9_9CHLO</name>
<keyword evidence="3" id="KW-1185">Reference proteome</keyword>
<dbReference type="PANTHER" id="PTHR22753:SF14">
    <property type="entry name" value="MONOACYLGLYCEROL_DIACYLGLYCEROL O-ACYLTRANSFERASE"/>
    <property type="match status" value="1"/>
</dbReference>